<dbReference type="NCBIfam" id="TIGR01555">
    <property type="entry name" value="phge_rel_HI1409"/>
    <property type="match status" value="1"/>
</dbReference>
<evidence type="ECO:0000313" key="3">
    <source>
        <dbReference type="EMBL" id="OLA39341.1"/>
    </source>
</evidence>
<evidence type="ECO:0000259" key="2">
    <source>
        <dbReference type="Pfam" id="PF06381"/>
    </source>
</evidence>
<evidence type="ECO:0000256" key="1">
    <source>
        <dbReference type="SAM" id="MobiDB-lite"/>
    </source>
</evidence>
<dbReference type="InterPro" id="IPR006445">
    <property type="entry name" value="Phage-assoc_HI1409"/>
</dbReference>
<accession>A0A1Q6RAF8</accession>
<proteinExistence type="predicted"/>
<feature type="domain" description="Anti-CBASS protein Acb1-like N-terminal" evidence="2">
    <location>
        <begin position="59"/>
        <end position="410"/>
    </location>
</feature>
<dbReference type="EMBL" id="MNTG01000001">
    <property type="protein sequence ID" value="OLA39341.1"/>
    <property type="molecule type" value="Genomic_DNA"/>
</dbReference>
<sequence length="491" mass="54796">MSKRKRRRTLDKAPEPQPIRSRALDAFSNVLARLGAGTPNLLEGTEYSLQRMSRDFNTLNALYRESWIVRRIIDVIPADMLKNWITITSGLDPDVEKRLSLTLRRTQLIDKIKRGMQWGRLYGGALGVMLVKHQGYDLSQPLQLDWIMPGDFAGLLIFDRWNGVNPSSELIEDISDPDYGFPKYYTVTDPAGGGSVKIHHSRVVRFTGNTLPFWEEIAEMQWGASVVESIFDELRKRDNVSWNIAQLTFMANIRVLKMQDLGQLLAATDNESQAELLRTLEAQNMLLNNMGMQVMDAADGLETHQYTFGGLADCYQQFIMDISGAAEIPVTRLFGRSPSGLNATGESDLQNYYDMIAEKQESYLRPILNKVLPPFIISTLGSLPDDFDFEFDPVAEPTDKERADLAKCGTDNVVAAYNAGLISQRIALKELKQQSERTGVWTNITDEDIERASDSVEPPGEMGGMFGDMGGGEAAGAVGVEPQQNKPPESE</sequence>
<dbReference type="AlphaFoldDB" id="A0A1Q6RAF8"/>
<dbReference type="Pfam" id="PF06381">
    <property type="entry name" value="Phage_portal_3"/>
    <property type="match status" value="1"/>
</dbReference>
<protein>
    <recommendedName>
        <fullName evidence="2">Anti-CBASS protein Acb1-like N-terminal domain-containing protein</fullName>
    </recommendedName>
</protein>
<dbReference type="InterPro" id="IPR024459">
    <property type="entry name" value="Acb1-like_N"/>
</dbReference>
<comment type="caution">
    <text evidence="3">The sequence shown here is derived from an EMBL/GenBank/DDBJ whole genome shotgun (WGS) entry which is preliminary data.</text>
</comment>
<feature type="compositionally biased region" description="Gly residues" evidence="1">
    <location>
        <begin position="461"/>
        <end position="474"/>
    </location>
</feature>
<reference evidence="3 4" key="1">
    <citation type="journal article" date="2016" name="Nat. Biotechnol.">
        <title>Measurement of bacterial replication rates in microbial communities.</title>
        <authorList>
            <person name="Brown C.T."/>
            <person name="Olm M.R."/>
            <person name="Thomas B.C."/>
            <person name="Banfield J.F."/>
        </authorList>
    </citation>
    <scope>NUCLEOTIDE SEQUENCE [LARGE SCALE GENOMIC DNA]</scope>
    <source>
        <strain evidence="3">46_33</strain>
    </source>
</reference>
<evidence type="ECO:0000313" key="4">
    <source>
        <dbReference type="Proteomes" id="UP000186777"/>
    </source>
</evidence>
<dbReference type="Proteomes" id="UP000186777">
    <property type="component" value="Unassembled WGS sequence"/>
</dbReference>
<name>A0A1Q6RAF8_9FIRM</name>
<dbReference type="STRING" id="626940.BHW43_00135"/>
<feature type="region of interest" description="Disordered" evidence="1">
    <location>
        <begin position="450"/>
        <end position="491"/>
    </location>
</feature>
<gene>
    <name evidence="3" type="ORF">BHW43_00135</name>
</gene>
<organism evidence="3 4">
    <name type="scientific">Phascolarctobacterium succinatutens</name>
    <dbReference type="NCBI Taxonomy" id="626940"/>
    <lineage>
        <taxon>Bacteria</taxon>
        <taxon>Bacillati</taxon>
        <taxon>Bacillota</taxon>
        <taxon>Negativicutes</taxon>
        <taxon>Acidaminococcales</taxon>
        <taxon>Acidaminococcaceae</taxon>
        <taxon>Phascolarctobacterium</taxon>
    </lineage>
</organism>